<dbReference type="InterPro" id="IPR000582">
    <property type="entry name" value="Acyl-CoA-binding_protein"/>
</dbReference>
<dbReference type="Gene3D" id="1.20.80.10">
    <property type="match status" value="1"/>
</dbReference>
<protein>
    <recommendedName>
        <fullName evidence="2">ACB domain-containing protein</fullName>
    </recommendedName>
</protein>
<evidence type="ECO:0000313" key="3">
    <source>
        <dbReference type="EMBL" id="SUZ79222.1"/>
    </source>
</evidence>
<dbReference type="SUPFAM" id="SSF54427">
    <property type="entry name" value="NTF2-like"/>
    <property type="match status" value="1"/>
</dbReference>
<gene>
    <name evidence="3" type="ORF">METZ01_LOCUS32076</name>
</gene>
<dbReference type="Pfam" id="PF00887">
    <property type="entry name" value="ACBP"/>
    <property type="match status" value="1"/>
</dbReference>
<proteinExistence type="predicted"/>
<dbReference type="EMBL" id="UINC01001378">
    <property type="protein sequence ID" value="SUZ79222.1"/>
    <property type="molecule type" value="Genomic_DNA"/>
</dbReference>
<dbReference type="PRINTS" id="PR00689">
    <property type="entry name" value="ACOABINDINGP"/>
</dbReference>
<dbReference type="GO" id="GO:0006631">
    <property type="term" value="P:fatty acid metabolic process"/>
    <property type="evidence" value="ECO:0007669"/>
    <property type="project" value="TreeGrafter"/>
</dbReference>
<dbReference type="AlphaFoldDB" id="A0A381QIR1"/>
<dbReference type="PROSITE" id="PS51228">
    <property type="entry name" value="ACB_2"/>
    <property type="match status" value="1"/>
</dbReference>
<dbReference type="InterPro" id="IPR014352">
    <property type="entry name" value="FERM/acyl-CoA-bd_prot_sf"/>
</dbReference>
<reference evidence="3" key="1">
    <citation type="submission" date="2018-05" db="EMBL/GenBank/DDBJ databases">
        <authorList>
            <person name="Lanie J.A."/>
            <person name="Ng W.-L."/>
            <person name="Kazmierczak K.M."/>
            <person name="Andrzejewski T.M."/>
            <person name="Davidsen T.M."/>
            <person name="Wayne K.J."/>
            <person name="Tettelin H."/>
            <person name="Glass J.I."/>
            <person name="Rusch D."/>
            <person name="Podicherti R."/>
            <person name="Tsui H.-C.T."/>
            <person name="Winkler M.E."/>
        </authorList>
    </citation>
    <scope>NUCLEOTIDE SEQUENCE</scope>
</reference>
<dbReference type="PANTHER" id="PTHR23310:SF62">
    <property type="entry name" value="ACYL-COA BINDING PROTEIN 1, ISOFORM A"/>
    <property type="match status" value="1"/>
</dbReference>
<feature type="domain" description="ACB" evidence="2">
    <location>
        <begin position="4"/>
        <end position="88"/>
    </location>
</feature>
<keyword evidence="1" id="KW-0446">Lipid-binding</keyword>
<dbReference type="InterPro" id="IPR032710">
    <property type="entry name" value="NTF2-like_dom_sf"/>
</dbReference>
<dbReference type="Gene3D" id="3.10.450.50">
    <property type="match status" value="1"/>
</dbReference>
<dbReference type="PANTHER" id="PTHR23310">
    <property type="entry name" value="ACYL-COA-BINDING PROTEIN, ACBP"/>
    <property type="match status" value="1"/>
</dbReference>
<evidence type="ECO:0000256" key="1">
    <source>
        <dbReference type="ARBA" id="ARBA00023121"/>
    </source>
</evidence>
<dbReference type="InterPro" id="IPR035984">
    <property type="entry name" value="Acyl-CoA-binding_sf"/>
</dbReference>
<dbReference type="SUPFAM" id="SSF47027">
    <property type="entry name" value="Acyl-CoA binding protein"/>
    <property type="match status" value="1"/>
</dbReference>
<sequence>MSKLEQRFAAAAETARKLPPPGRAKLLELYGLYKQSHEGDALQQRPGLANLRGRAKHDAWTALQGMAREAAMRRYIALVAELQAAPVYSDFADRHSAARELLKRPLNSAEYEIIRDLWKAHSLAEDDRDIEGLLATLTPDCRYELPQLDRTFEGHAGATEFYERLLGAFPDIDFRLTSIVIGPQGVVEEARVTGTHEQNWLGFQATNEEVEFQVVIFFPWDPEKQLFRGERVWLSFGREYYDRYGIV</sequence>
<dbReference type="Pfam" id="PF12680">
    <property type="entry name" value="SnoaL_2"/>
    <property type="match status" value="1"/>
</dbReference>
<evidence type="ECO:0000259" key="2">
    <source>
        <dbReference type="PROSITE" id="PS51228"/>
    </source>
</evidence>
<dbReference type="GO" id="GO:0000062">
    <property type="term" value="F:fatty-acyl-CoA binding"/>
    <property type="evidence" value="ECO:0007669"/>
    <property type="project" value="InterPro"/>
</dbReference>
<organism evidence="3">
    <name type="scientific">marine metagenome</name>
    <dbReference type="NCBI Taxonomy" id="408172"/>
    <lineage>
        <taxon>unclassified sequences</taxon>
        <taxon>metagenomes</taxon>
        <taxon>ecological metagenomes</taxon>
    </lineage>
</organism>
<dbReference type="InterPro" id="IPR037401">
    <property type="entry name" value="SnoaL-like"/>
</dbReference>
<accession>A0A381QIR1</accession>
<name>A0A381QIR1_9ZZZZ</name>